<evidence type="ECO:0000256" key="3">
    <source>
        <dbReference type="ARBA" id="ARBA00022692"/>
    </source>
</evidence>
<feature type="transmembrane region" description="Helical" evidence="6">
    <location>
        <begin position="416"/>
        <end position="434"/>
    </location>
</feature>
<feature type="transmembrane region" description="Helical" evidence="6">
    <location>
        <begin position="357"/>
        <end position="376"/>
    </location>
</feature>
<feature type="transmembrane region" description="Helical" evidence="6">
    <location>
        <begin position="328"/>
        <end position="350"/>
    </location>
</feature>
<dbReference type="EMBL" id="LCRH01000021">
    <property type="protein sequence ID" value="KKW32648.1"/>
    <property type="molecule type" value="Genomic_DNA"/>
</dbReference>
<dbReference type="Proteomes" id="UP000034054">
    <property type="component" value="Unassembled WGS sequence"/>
</dbReference>
<evidence type="ECO:0000256" key="5">
    <source>
        <dbReference type="ARBA" id="ARBA00023136"/>
    </source>
</evidence>
<dbReference type="InterPro" id="IPR050833">
    <property type="entry name" value="Poly_Biosynth_Transport"/>
</dbReference>
<reference evidence="7 8" key="1">
    <citation type="journal article" date="2015" name="Nature">
        <title>rRNA introns, odd ribosomes, and small enigmatic genomes across a large radiation of phyla.</title>
        <authorList>
            <person name="Brown C.T."/>
            <person name="Hug L.A."/>
            <person name="Thomas B.C."/>
            <person name="Sharon I."/>
            <person name="Castelle C.J."/>
            <person name="Singh A."/>
            <person name="Wilkins M.J."/>
            <person name="Williams K.H."/>
            <person name="Banfield J.F."/>
        </authorList>
    </citation>
    <scope>NUCLEOTIDE SEQUENCE [LARGE SCALE GENOMIC DNA]</scope>
</reference>
<comment type="caution">
    <text evidence="7">The sequence shown here is derived from an EMBL/GenBank/DDBJ whole genome shotgun (WGS) entry which is preliminary data.</text>
</comment>
<evidence type="ECO:0000256" key="6">
    <source>
        <dbReference type="SAM" id="Phobius"/>
    </source>
</evidence>
<feature type="transmembrane region" description="Helical" evidence="6">
    <location>
        <begin position="208"/>
        <end position="229"/>
    </location>
</feature>
<dbReference type="GO" id="GO:0005886">
    <property type="term" value="C:plasma membrane"/>
    <property type="evidence" value="ECO:0007669"/>
    <property type="project" value="UniProtKB-SubCell"/>
</dbReference>
<proteinExistence type="predicted"/>
<feature type="transmembrane region" description="Helical" evidence="6">
    <location>
        <begin position="47"/>
        <end position="68"/>
    </location>
</feature>
<dbReference type="Pfam" id="PF01943">
    <property type="entry name" value="Polysacc_synt"/>
    <property type="match status" value="1"/>
</dbReference>
<feature type="transmembrane region" description="Helical" evidence="6">
    <location>
        <begin position="249"/>
        <end position="276"/>
    </location>
</feature>
<dbReference type="AlphaFoldDB" id="A0A0G1XN24"/>
<dbReference type="CDD" id="cd13128">
    <property type="entry name" value="MATE_Wzx_like"/>
    <property type="match status" value="1"/>
</dbReference>
<dbReference type="PANTHER" id="PTHR30250:SF11">
    <property type="entry name" value="O-ANTIGEN TRANSPORTER-RELATED"/>
    <property type="match status" value="1"/>
</dbReference>
<feature type="transmembrane region" description="Helical" evidence="6">
    <location>
        <begin position="173"/>
        <end position="196"/>
    </location>
</feature>
<feature type="transmembrane region" description="Helical" evidence="6">
    <location>
        <begin position="80"/>
        <end position="106"/>
    </location>
</feature>
<feature type="transmembrane region" description="Helical" evidence="6">
    <location>
        <begin position="288"/>
        <end position="308"/>
    </location>
</feature>
<name>A0A0G1XN24_9BACT</name>
<keyword evidence="3 6" id="KW-0812">Transmembrane</keyword>
<dbReference type="InterPro" id="IPR002797">
    <property type="entry name" value="Polysacc_synth"/>
</dbReference>
<evidence type="ECO:0000313" key="8">
    <source>
        <dbReference type="Proteomes" id="UP000034054"/>
    </source>
</evidence>
<evidence type="ECO:0000256" key="2">
    <source>
        <dbReference type="ARBA" id="ARBA00022475"/>
    </source>
</evidence>
<feature type="transmembrane region" description="Helical" evidence="6">
    <location>
        <begin position="112"/>
        <end position="135"/>
    </location>
</feature>
<evidence type="ECO:0000256" key="4">
    <source>
        <dbReference type="ARBA" id="ARBA00022989"/>
    </source>
</evidence>
<dbReference type="PANTHER" id="PTHR30250">
    <property type="entry name" value="PST FAMILY PREDICTED COLANIC ACID TRANSPORTER"/>
    <property type="match status" value="1"/>
</dbReference>
<sequence length="473" mass="51543">MTTARSIASNFSVQLFGKILSVVIGLLSVAILTRALGASAFGEYTTTLTYLQMFGVVVDFGLTLTLIVMISKPGIDEERIVGNFFGLRLVSGFVMFSLAPLLVLALPWSETIRTAVLVGALAYFLMGSASMLLGVFQRHEAMWRAALAELVNRTVLLGLVALFAYSSPGVVEMVFAMVIANAVWLILMVQLASPFVKIRPLFEWSQWMFILAHSWPIAISMIFNLLYLKGDILFLAYFRDQAEVGLYGAAYRILDVMTVLPTMLMGLVLPSLVAMWSTGQKEEFRARVVRIFDVFALAVVPVVVGAQLVSSELMTFIAGSDFAASGPILTWLILALIGVFLGTLYGHLVVALNKQKIMTWGYVFVAVIAIVGYLLYIPPYGMWGAVGVTLLSEALIALLTFFVVFKTSGATPKLTVLFKAIIASTIMYLVLVGLDVPVLIDLLVGGIVYICALFVLRAVTMKELKAILRPNAG</sequence>
<gene>
    <name evidence="7" type="ORF">UY76_C0021G0019</name>
</gene>
<comment type="subcellular location">
    <subcellularLocation>
        <location evidence="1">Cell membrane</location>
        <topology evidence="1">Multi-pass membrane protein</topology>
    </subcellularLocation>
</comment>
<feature type="transmembrane region" description="Helical" evidence="6">
    <location>
        <begin position="147"/>
        <end position="167"/>
    </location>
</feature>
<organism evidence="7 8">
    <name type="scientific">Candidatus Uhrbacteria bacterium GW2011_GWA2_52_8d</name>
    <dbReference type="NCBI Taxonomy" id="1618979"/>
    <lineage>
        <taxon>Bacteria</taxon>
        <taxon>Candidatus Uhriibacteriota</taxon>
    </lineage>
</organism>
<feature type="transmembrane region" description="Helical" evidence="6">
    <location>
        <begin position="440"/>
        <end position="459"/>
    </location>
</feature>
<protein>
    <submittedName>
        <fullName evidence="7">Polysaccharide biosynthesis protein</fullName>
    </submittedName>
</protein>
<feature type="transmembrane region" description="Helical" evidence="6">
    <location>
        <begin position="382"/>
        <end position="404"/>
    </location>
</feature>
<accession>A0A0G1XN24</accession>
<evidence type="ECO:0000313" key="7">
    <source>
        <dbReference type="EMBL" id="KKW32648.1"/>
    </source>
</evidence>
<keyword evidence="4 6" id="KW-1133">Transmembrane helix</keyword>
<keyword evidence="5 6" id="KW-0472">Membrane</keyword>
<keyword evidence="2" id="KW-1003">Cell membrane</keyword>
<evidence type="ECO:0000256" key="1">
    <source>
        <dbReference type="ARBA" id="ARBA00004651"/>
    </source>
</evidence>